<keyword evidence="3" id="KW-1185">Reference proteome</keyword>
<evidence type="ECO:0000256" key="1">
    <source>
        <dbReference type="SAM" id="MobiDB-lite"/>
    </source>
</evidence>
<name>A0ABU2FA71_9EURY</name>
<protein>
    <recommendedName>
        <fullName evidence="4">Nucleic acid-binding protein</fullName>
    </recommendedName>
</protein>
<feature type="compositionally biased region" description="Basic and acidic residues" evidence="1">
    <location>
        <begin position="13"/>
        <end position="23"/>
    </location>
</feature>
<gene>
    <name evidence="2" type="ORF">NDI56_07035</name>
</gene>
<accession>A0ABU2FA71</accession>
<dbReference type="RefSeq" id="WP_310918732.1">
    <property type="nucleotide sequence ID" value="NZ_JAMQON010000001.1"/>
</dbReference>
<comment type="caution">
    <text evidence="2">The sequence shown here is derived from an EMBL/GenBank/DDBJ whole genome shotgun (WGS) entry which is preliminary data.</text>
</comment>
<reference evidence="2 3" key="1">
    <citation type="submission" date="2022-06" db="EMBL/GenBank/DDBJ databases">
        <title>Haloarcula sp. a new haloarchaeum isolate from saline soil.</title>
        <authorList>
            <person name="Strakova D."/>
            <person name="Galisteo C."/>
            <person name="Sanchez-Porro C."/>
            <person name="Ventosa A."/>
        </authorList>
    </citation>
    <scope>NUCLEOTIDE SEQUENCE [LARGE SCALE GENOMIC DNA]</scope>
    <source>
        <strain evidence="2 3">S1CR25-12</strain>
    </source>
</reference>
<evidence type="ECO:0000313" key="3">
    <source>
        <dbReference type="Proteomes" id="UP001259659"/>
    </source>
</evidence>
<proteinExistence type="predicted"/>
<organism evidence="2 3">
    <name type="scientific">Haloarcula saliterrae</name>
    <dbReference type="NCBI Taxonomy" id="2950534"/>
    <lineage>
        <taxon>Archaea</taxon>
        <taxon>Methanobacteriati</taxon>
        <taxon>Methanobacteriota</taxon>
        <taxon>Stenosarchaea group</taxon>
        <taxon>Halobacteria</taxon>
        <taxon>Halobacteriales</taxon>
        <taxon>Haloarculaceae</taxon>
        <taxon>Haloarcula</taxon>
    </lineage>
</organism>
<evidence type="ECO:0008006" key="4">
    <source>
        <dbReference type="Google" id="ProtNLM"/>
    </source>
</evidence>
<sequence>MPPCPDCDVPMQEADHRASTPGERIRIDATGGILGALNLKGSYLTCDVCPECGLARFYAE</sequence>
<feature type="region of interest" description="Disordered" evidence="1">
    <location>
        <begin position="1"/>
        <end position="23"/>
    </location>
</feature>
<dbReference type="Proteomes" id="UP001259659">
    <property type="component" value="Unassembled WGS sequence"/>
</dbReference>
<dbReference type="EMBL" id="JAMQON010000001">
    <property type="protein sequence ID" value="MDS0259144.1"/>
    <property type="molecule type" value="Genomic_DNA"/>
</dbReference>
<evidence type="ECO:0000313" key="2">
    <source>
        <dbReference type="EMBL" id="MDS0259144.1"/>
    </source>
</evidence>